<dbReference type="EMBL" id="JACHJP010000003">
    <property type="protein sequence ID" value="MBB4916413.1"/>
    <property type="molecule type" value="Genomic_DNA"/>
</dbReference>
<gene>
    <name evidence="2" type="ORF">FHS44_003501</name>
</gene>
<feature type="transmembrane region" description="Helical" evidence="1">
    <location>
        <begin position="440"/>
        <end position="457"/>
    </location>
</feature>
<evidence type="ECO:0000256" key="1">
    <source>
        <dbReference type="SAM" id="Phobius"/>
    </source>
</evidence>
<evidence type="ECO:0000313" key="2">
    <source>
        <dbReference type="EMBL" id="MBB4916413.1"/>
    </source>
</evidence>
<organism evidence="2 3">
    <name type="scientific">Streptosporangium saharense</name>
    <dbReference type="NCBI Taxonomy" id="1706840"/>
    <lineage>
        <taxon>Bacteria</taxon>
        <taxon>Bacillati</taxon>
        <taxon>Actinomycetota</taxon>
        <taxon>Actinomycetes</taxon>
        <taxon>Streptosporangiales</taxon>
        <taxon>Streptosporangiaceae</taxon>
        <taxon>Streptosporangium</taxon>
    </lineage>
</organism>
<accession>A0A7W7QMU1</accession>
<comment type="caution">
    <text evidence="2">The sequence shown here is derived from an EMBL/GenBank/DDBJ whole genome shotgun (WGS) entry which is preliminary data.</text>
</comment>
<sequence>MRRHRFGGIAVALAAVYLAAVVGLGVIAMMTGDITPVWGVVIGQYGFVSEDLRPWWWLLVLLVLIAAVQAWAYWQVLRGRERGEPVQRGGEVRLLRVALYLNVGYNLVARLPIPYGWWFWLVGVPLQLAVAWLFFRVLRDTAPRWLRLLVLVTGIFSVLVNLGVTLEWALGADLFIRIPALDWIEQFAWPLWMVAVLLAQARDPRWSGTTVRVGVIALVMSFVQPSGIIGFGYVNEISWRELFLDAIGALSFFGLVWWARSAHDLGSVLAPSSRPPRAPARRWPLPVVAITLPLLPAVVNLAHGVPFWLGPKNAVWNVLREFTSFELTLAWYVLDLLVGVGVPSLLILVAVWRRTYRLTRATTLTLFFLAGVAVVSASTTADSSLLGELQLYPSGLFVKDGTLVSAGISPLWYGLALTGSALTLTILYGAPPARRTRRQVLLVSLAVAVTLCFIPAADQARGPVITAQECDPPERWELEPRELTAEQKFVCSLRQPDRGLRRFSDTTPDQVVIAYGRWMCELYTRDDPRELARWKVNRAALTYPLAGICPRAAAVVNAERAEQDRELAEMQADAQRMCDATPHHRPRVKPAKAIRMKEPQWTDYGVLQTYEDEEAEAVPDLDPGNGLVSTSSGTLTVLTHSDFDICVTVETYSRRPPVETKGWDKVVEVGYRSPTGEIVLTDSLSGTTLPDLSLNGRSGRYRIRVHYAWFPWKGEEEAGQRLLIMAYPSPGDKDGDDKEIVYRR</sequence>
<keyword evidence="1" id="KW-0472">Membrane</keyword>
<feature type="transmembrane region" description="Helical" evidence="1">
    <location>
        <begin position="406"/>
        <end position="428"/>
    </location>
</feature>
<feature type="transmembrane region" description="Helical" evidence="1">
    <location>
        <begin position="145"/>
        <end position="163"/>
    </location>
</feature>
<keyword evidence="1" id="KW-0812">Transmembrane</keyword>
<feature type="transmembrane region" description="Helical" evidence="1">
    <location>
        <begin position="364"/>
        <end position="386"/>
    </location>
</feature>
<reference evidence="2 3" key="1">
    <citation type="submission" date="2020-08" db="EMBL/GenBank/DDBJ databases">
        <title>Genomic Encyclopedia of Type Strains, Phase III (KMG-III): the genomes of soil and plant-associated and newly described type strains.</title>
        <authorList>
            <person name="Whitman W."/>
        </authorList>
    </citation>
    <scope>NUCLEOTIDE SEQUENCE [LARGE SCALE GENOMIC DNA]</scope>
    <source>
        <strain evidence="2 3">CECT 8840</strain>
    </source>
</reference>
<feature type="transmembrane region" description="Helical" evidence="1">
    <location>
        <begin position="117"/>
        <end position="138"/>
    </location>
</feature>
<keyword evidence="3" id="KW-1185">Reference proteome</keyword>
<feature type="transmembrane region" description="Helical" evidence="1">
    <location>
        <begin position="55"/>
        <end position="74"/>
    </location>
</feature>
<feature type="transmembrane region" description="Helical" evidence="1">
    <location>
        <begin position="183"/>
        <end position="201"/>
    </location>
</feature>
<dbReference type="Proteomes" id="UP000552644">
    <property type="component" value="Unassembled WGS sequence"/>
</dbReference>
<dbReference type="AlphaFoldDB" id="A0A7W7QMU1"/>
<name>A0A7W7QMU1_9ACTN</name>
<feature type="transmembrane region" description="Helical" evidence="1">
    <location>
        <begin position="94"/>
        <end position="111"/>
    </location>
</feature>
<proteinExistence type="predicted"/>
<protein>
    <submittedName>
        <fullName evidence="2">Uncharacterized protein</fullName>
    </submittedName>
</protein>
<keyword evidence="1" id="KW-1133">Transmembrane helix</keyword>
<feature type="transmembrane region" description="Helical" evidence="1">
    <location>
        <begin position="246"/>
        <end position="262"/>
    </location>
</feature>
<feature type="transmembrane region" description="Helical" evidence="1">
    <location>
        <begin position="213"/>
        <end position="234"/>
    </location>
</feature>
<dbReference type="RefSeq" id="WP_184715776.1">
    <property type="nucleotide sequence ID" value="NZ_JACHJP010000003.1"/>
</dbReference>
<feature type="transmembrane region" description="Helical" evidence="1">
    <location>
        <begin position="329"/>
        <end position="352"/>
    </location>
</feature>
<evidence type="ECO:0000313" key="3">
    <source>
        <dbReference type="Proteomes" id="UP000552644"/>
    </source>
</evidence>
<feature type="transmembrane region" description="Helical" evidence="1">
    <location>
        <begin position="283"/>
        <end position="309"/>
    </location>
</feature>